<dbReference type="OrthoDB" id="1922752at2"/>
<evidence type="ECO:0000313" key="2">
    <source>
        <dbReference type="EMBL" id="RJX40959.1"/>
    </source>
</evidence>
<sequence>MNITNWVADFGNSVLQNMIDGHYFEMPSSISEISEVDFNGLFANSVQADSLNEHLVVKIQDETLGERYFLAGKKAQAKLLGNAHIHTLHDKTTSMTVWVTWLASLALYHATKLPEKEDDLISVEYFGTLLPVWLVKKARSFKEKLSSMADRFQTELSYELVTPGFERKINLKVKFAQCRIEGENARHALKYDLEGNIRDDAERYKKAFTVINDIGGQSQDKCKLQPDLSGAETSDDFSSSTDQSYLAVLEKLRTDKLMDYFSNVRSLETFILDHVKTRNYVYKDPVKHAECNLTEIIEPVLHDFAEVAIQNALQSFSFQQGDTVYYVHIGGVNQALEEYMKEYLNGLLGEDVALKYHIFPPESRKLNIYAMAIVAKNYTKRLEQQAVHQHE</sequence>
<dbReference type="Pfam" id="PF22128">
    <property type="entry name" value="Alp7A_like_C"/>
    <property type="match status" value="1"/>
</dbReference>
<feature type="domain" description="Alp7A-like C-terminal" evidence="1">
    <location>
        <begin position="209"/>
        <end position="362"/>
    </location>
</feature>
<comment type="caution">
    <text evidence="2">The sequence shown here is derived from an EMBL/GenBank/DDBJ whole genome shotgun (WGS) entry which is preliminary data.</text>
</comment>
<name>A0A3A6PRU3_9BACL</name>
<evidence type="ECO:0000313" key="3">
    <source>
        <dbReference type="Proteomes" id="UP000267798"/>
    </source>
</evidence>
<keyword evidence="3" id="KW-1185">Reference proteome</keyword>
<dbReference type="CDD" id="cd24023">
    <property type="entry name" value="ASKHA_NBD_ParM_Alp7A-like"/>
    <property type="match status" value="1"/>
</dbReference>
<accession>A0A3A6PRU3</accession>
<dbReference type="Proteomes" id="UP000267798">
    <property type="component" value="Unassembled WGS sequence"/>
</dbReference>
<dbReference type="RefSeq" id="WP_120107003.1">
    <property type="nucleotide sequence ID" value="NZ_QXQB01000001.1"/>
</dbReference>
<proteinExistence type="predicted"/>
<dbReference type="AlphaFoldDB" id="A0A3A6PRU3"/>
<gene>
    <name evidence="2" type="ORF">D3P09_02775</name>
</gene>
<dbReference type="Gene3D" id="3.30.420.40">
    <property type="match status" value="1"/>
</dbReference>
<protein>
    <recommendedName>
        <fullName evidence="1">Alp7A-like C-terminal domain-containing protein</fullName>
    </recommendedName>
</protein>
<evidence type="ECO:0000259" key="1">
    <source>
        <dbReference type="Pfam" id="PF22128"/>
    </source>
</evidence>
<reference evidence="2 3" key="1">
    <citation type="submission" date="2018-09" db="EMBL/GenBank/DDBJ databases">
        <title>Paenibacillus aracenensis nov. sp. isolated from a cave in southern Spain.</title>
        <authorList>
            <person name="Jurado V."/>
            <person name="Gutierrez-Patricio S."/>
            <person name="Gonzalez-Pimentel J.L."/>
            <person name="Miller A.Z."/>
            <person name="Laiz L."/>
            <person name="Saiz-Jimenez C."/>
        </authorList>
    </citation>
    <scope>NUCLEOTIDE SEQUENCE [LARGE SCALE GENOMIC DNA]</scope>
    <source>
        <strain evidence="2 3">JCM 19203</strain>
    </source>
</reference>
<organism evidence="2 3">
    <name type="scientific">Paenibacillus pinisoli</name>
    <dbReference type="NCBI Taxonomy" id="1276110"/>
    <lineage>
        <taxon>Bacteria</taxon>
        <taxon>Bacillati</taxon>
        <taxon>Bacillota</taxon>
        <taxon>Bacilli</taxon>
        <taxon>Bacillales</taxon>
        <taxon>Paenibacillaceae</taxon>
        <taxon>Paenibacillus</taxon>
    </lineage>
</organism>
<dbReference type="EMBL" id="QXQB01000001">
    <property type="protein sequence ID" value="RJX40959.1"/>
    <property type="molecule type" value="Genomic_DNA"/>
</dbReference>
<dbReference type="InterPro" id="IPR054368">
    <property type="entry name" value="Alp7A-like_C"/>
</dbReference>